<sequence length="98" mass="10694">MPSMKLTLLSRSCCHLCSDMEAALAPLVDEFGVELEVLDVDDDAALLEVYDELVPVLLHDGVELCHYFLDVGRVRDHLRAMSSPIARQPSPSPSANGS</sequence>
<dbReference type="Proteomes" id="UP000020218">
    <property type="component" value="Unassembled WGS sequence"/>
</dbReference>
<dbReference type="AlphaFoldDB" id="A0A011PHM2"/>
<accession>A0A011PHM2</accession>
<dbReference type="Gene3D" id="3.40.30.10">
    <property type="entry name" value="Glutaredoxin"/>
    <property type="match status" value="1"/>
</dbReference>
<comment type="caution">
    <text evidence="1">The sequence shown here is derived from an EMBL/GenBank/DDBJ whole genome shotgun (WGS) entry which is preliminary data.</text>
</comment>
<name>A0A011PHM2_9PROT</name>
<dbReference type="InterPro" id="IPR036249">
    <property type="entry name" value="Thioredoxin-like_sf"/>
</dbReference>
<evidence type="ECO:0000313" key="1">
    <source>
        <dbReference type="EMBL" id="EXI65769.1"/>
    </source>
</evidence>
<dbReference type="Pfam" id="PF05768">
    <property type="entry name" value="Glrx-like"/>
    <property type="match status" value="1"/>
</dbReference>
<gene>
    <name evidence="1" type="ORF">AW08_02981</name>
</gene>
<evidence type="ECO:0008006" key="3">
    <source>
        <dbReference type="Google" id="ProtNLM"/>
    </source>
</evidence>
<keyword evidence="2" id="KW-1185">Reference proteome</keyword>
<reference evidence="1" key="1">
    <citation type="submission" date="2014-02" db="EMBL/GenBank/DDBJ databases">
        <title>Expanding our view of genomic diversity in Candidatus Accumulibacter clades.</title>
        <authorList>
            <person name="Skennerton C.T."/>
            <person name="Barr J.J."/>
            <person name="Slater F.R."/>
            <person name="Bond P.L."/>
            <person name="Tyson G.W."/>
        </authorList>
    </citation>
    <scope>NUCLEOTIDE SEQUENCE [LARGE SCALE GENOMIC DNA]</scope>
</reference>
<evidence type="ECO:0000313" key="2">
    <source>
        <dbReference type="Proteomes" id="UP000020218"/>
    </source>
</evidence>
<dbReference type="PATRIC" id="fig|1454001.3.peg.3027"/>
<dbReference type="STRING" id="1454001.AW08_02981"/>
<dbReference type="SUPFAM" id="SSF52833">
    <property type="entry name" value="Thioredoxin-like"/>
    <property type="match status" value="1"/>
</dbReference>
<protein>
    <recommendedName>
        <fullName evidence="3">Glutaredoxin family protein</fullName>
    </recommendedName>
</protein>
<dbReference type="InterPro" id="IPR008554">
    <property type="entry name" value="Glutaredoxin-like"/>
</dbReference>
<organism evidence="1 2">
    <name type="scientific">Candidatus Accumulibacter adjunctus</name>
    <dbReference type="NCBI Taxonomy" id="1454001"/>
    <lineage>
        <taxon>Bacteria</taxon>
        <taxon>Pseudomonadati</taxon>
        <taxon>Pseudomonadota</taxon>
        <taxon>Betaproteobacteria</taxon>
        <taxon>Candidatus Accumulibacter</taxon>
    </lineage>
</organism>
<dbReference type="EMBL" id="JFAX01000019">
    <property type="protein sequence ID" value="EXI65769.1"/>
    <property type="molecule type" value="Genomic_DNA"/>
</dbReference>
<proteinExistence type="predicted"/>